<keyword evidence="2" id="KW-1185">Reference proteome</keyword>
<organism evidence="1 2">
    <name type="scientific">Anaerobacillus alkalidiazotrophicus</name>
    <dbReference type="NCBI Taxonomy" id="472963"/>
    <lineage>
        <taxon>Bacteria</taxon>
        <taxon>Bacillati</taxon>
        <taxon>Bacillota</taxon>
        <taxon>Bacilli</taxon>
        <taxon>Bacillales</taxon>
        <taxon>Bacillaceae</taxon>
        <taxon>Anaerobacillus</taxon>
    </lineage>
</organism>
<proteinExistence type="predicted"/>
<evidence type="ECO:0000313" key="1">
    <source>
        <dbReference type="EMBL" id="OIJ19421.1"/>
    </source>
</evidence>
<protein>
    <submittedName>
        <fullName evidence="1">Uncharacterized protein</fullName>
    </submittedName>
</protein>
<comment type="caution">
    <text evidence="1">The sequence shown here is derived from an EMBL/GenBank/DDBJ whole genome shotgun (WGS) entry which is preliminary data.</text>
</comment>
<dbReference type="Pfam" id="PF21900">
    <property type="entry name" value="DUF6920"/>
    <property type="match status" value="1"/>
</dbReference>
<dbReference type="RefSeq" id="WP_071390188.1">
    <property type="nucleotide sequence ID" value="NZ_MLQS01000018.1"/>
</dbReference>
<accession>A0A1S2M3W8</accession>
<dbReference type="Proteomes" id="UP000180057">
    <property type="component" value="Unassembled WGS sequence"/>
</dbReference>
<dbReference type="STRING" id="472963.BKP45_13325"/>
<dbReference type="AlphaFoldDB" id="A0A1S2M3W8"/>
<reference evidence="1 2" key="1">
    <citation type="submission" date="2016-10" db="EMBL/GenBank/DDBJ databases">
        <title>Draft genome sequences of four alkaliphilic bacteria belonging to the Anaerobacillus genus.</title>
        <authorList>
            <person name="Bassil N.M."/>
            <person name="Lloyd J.R."/>
        </authorList>
    </citation>
    <scope>NUCLEOTIDE SEQUENCE [LARGE SCALE GENOMIC DNA]</scope>
    <source>
        <strain evidence="1 2">DSM 22531</strain>
    </source>
</reference>
<dbReference type="EMBL" id="MLQS01000018">
    <property type="protein sequence ID" value="OIJ19421.1"/>
    <property type="molecule type" value="Genomic_DNA"/>
</dbReference>
<gene>
    <name evidence="1" type="ORF">BKP45_13325</name>
</gene>
<dbReference type="OrthoDB" id="9786534at2"/>
<sequence length="288" mass="33309">MRFLKMGLICILVIVFILLMVSFVGNYVFRQQVNKEIDEFLNAQKEVAMKTIRLEDIEHLPTPVKNWLKKAGAIDSESIHTARSKQTALVRLDKTTDNWLPLEADQYFTVNEPGFLWKAKFKIAPFIHIVGKDKYHHGKGQMLIKFQSLLTIADATGYEIDQGSLVRYLAEIVWVPTAALAEYITWEEIDQQSSKATIDFEGVSATGVFTFDDDGNPIHFVADRYGEFDGKFMMQPWSIKMHDHQFVNGFKVPFKAEITWKLDSGDYTWYSLELKELEFNRATRFKMN</sequence>
<evidence type="ECO:0000313" key="2">
    <source>
        <dbReference type="Proteomes" id="UP000180057"/>
    </source>
</evidence>
<name>A0A1S2M3W8_9BACI</name>
<dbReference type="InterPro" id="IPR054213">
    <property type="entry name" value="DUF6920"/>
</dbReference>